<sequence>MSDFFGGGDAKEASKKELELMSTNLGEMRGQLEETTMTFKRMNTGMFVFRLLGYIAIMGIAVLRYRAIKKVDEETEVYYYDMDLALPVVILAVILVMTRAVMTQMNFETMVMSRERTLQTCNKLLADAKNLEAFAGDDVEHSQFKLKFKSFRHDATQFLVLD</sequence>
<accession>A0A7S2FJX1</accession>
<gene>
    <name evidence="2" type="ORF">FPAR1323_LOCUS4213</name>
</gene>
<dbReference type="EMBL" id="HBGT01007784">
    <property type="protein sequence ID" value="CAD9397463.1"/>
    <property type="molecule type" value="Transcribed_RNA"/>
</dbReference>
<keyword evidence="1" id="KW-0472">Membrane</keyword>
<name>A0A7S2FJX1_9STRA</name>
<reference evidence="2" key="1">
    <citation type="submission" date="2021-01" db="EMBL/GenBank/DDBJ databases">
        <authorList>
            <person name="Corre E."/>
            <person name="Pelletier E."/>
            <person name="Niang G."/>
            <person name="Scheremetjew M."/>
            <person name="Finn R."/>
            <person name="Kale V."/>
            <person name="Holt S."/>
            <person name="Cochrane G."/>
            <person name="Meng A."/>
            <person name="Brown T."/>
            <person name="Cohen L."/>
        </authorList>
    </citation>
    <scope>NUCLEOTIDE SEQUENCE</scope>
    <source>
        <strain evidence="2">RCC1693</strain>
    </source>
</reference>
<evidence type="ECO:0000256" key="1">
    <source>
        <dbReference type="SAM" id="Phobius"/>
    </source>
</evidence>
<dbReference type="AlphaFoldDB" id="A0A7S2FJX1"/>
<protein>
    <submittedName>
        <fullName evidence="2">Uncharacterized protein</fullName>
    </submittedName>
</protein>
<proteinExistence type="predicted"/>
<keyword evidence="1" id="KW-1133">Transmembrane helix</keyword>
<feature type="transmembrane region" description="Helical" evidence="1">
    <location>
        <begin position="84"/>
        <end position="102"/>
    </location>
</feature>
<organism evidence="2">
    <name type="scientific">Florenciella parvula</name>
    <dbReference type="NCBI Taxonomy" id="236787"/>
    <lineage>
        <taxon>Eukaryota</taxon>
        <taxon>Sar</taxon>
        <taxon>Stramenopiles</taxon>
        <taxon>Ochrophyta</taxon>
        <taxon>Dictyochophyceae</taxon>
        <taxon>Florenciellales</taxon>
        <taxon>Florenciella</taxon>
    </lineage>
</organism>
<evidence type="ECO:0000313" key="2">
    <source>
        <dbReference type="EMBL" id="CAD9397463.1"/>
    </source>
</evidence>
<keyword evidence="1" id="KW-0812">Transmembrane</keyword>
<feature type="transmembrane region" description="Helical" evidence="1">
    <location>
        <begin position="47"/>
        <end position="64"/>
    </location>
</feature>